<dbReference type="InterPro" id="IPR041711">
    <property type="entry name" value="Met-tRNA-FMT_N"/>
</dbReference>
<dbReference type="SUPFAM" id="SSF50486">
    <property type="entry name" value="FMT C-terminal domain-like"/>
    <property type="match status" value="1"/>
</dbReference>
<dbReference type="NCBIfam" id="TIGR00460">
    <property type="entry name" value="fmt"/>
    <property type="match status" value="1"/>
</dbReference>
<evidence type="ECO:0000259" key="10">
    <source>
        <dbReference type="Pfam" id="PF02911"/>
    </source>
</evidence>
<sequence length="315" mass="34645">MKIVFMGTPAFSVPILEALVQSSYEVIAVVTQPDRPVGRKKILTPSPVKKAALEHNIEVLQPEKISGSQEMERIMALEPDLIVTAAFGQFLPTKLLNVPRFGSINVHASLLPKYRGGAPVHYALINGETETGVSIMYMEKKMDAGDVISQKSLPITRNDDVGTLFDRLSLLGRDLLMETIPHIIDGTIDPVKQDETQVTFSPNITREQEVLDWNKEAKQIDFQVRGMRPFPGAYTFLNGERFKIWAVTPLSNQTDQEPGTIVDIQKESILVACGNGTVVQLDEVQPAGKTRMPVAAYISGLGSQLTPGEVLGKHE</sequence>
<comment type="similarity">
    <text evidence="2 8">Belongs to the Fmt family.</text>
</comment>
<dbReference type="Pfam" id="PF02911">
    <property type="entry name" value="Formyl_trans_C"/>
    <property type="match status" value="1"/>
</dbReference>
<dbReference type="GO" id="GO:0004479">
    <property type="term" value="F:methionyl-tRNA formyltransferase activity"/>
    <property type="evidence" value="ECO:0007669"/>
    <property type="project" value="UniProtKB-UniRule"/>
</dbReference>
<evidence type="ECO:0000256" key="1">
    <source>
        <dbReference type="ARBA" id="ARBA00002606"/>
    </source>
</evidence>
<dbReference type="Gene3D" id="3.10.25.10">
    <property type="entry name" value="Formyl transferase, C-terminal domain"/>
    <property type="match status" value="1"/>
</dbReference>
<dbReference type="SUPFAM" id="SSF53328">
    <property type="entry name" value="Formyltransferase"/>
    <property type="match status" value="1"/>
</dbReference>
<dbReference type="PANTHER" id="PTHR11138">
    <property type="entry name" value="METHIONYL-TRNA FORMYLTRANSFERASE"/>
    <property type="match status" value="1"/>
</dbReference>
<dbReference type="RefSeq" id="WP_092480166.1">
    <property type="nucleotide sequence ID" value="NZ_FOXW01000003.1"/>
</dbReference>
<dbReference type="InterPro" id="IPR005793">
    <property type="entry name" value="Formyl_trans_C"/>
</dbReference>
<organism evidence="11 12">
    <name type="scientific">Desemzia incerta</name>
    <dbReference type="NCBI Taxonomy" id="82801"/>
    <lineage>
        <taxon>Bacteria</taxon>
        <taxon>Bacillati</taxon>
        <taxon>Bacillota</taxon>
        <taxon>Bacilli</taxon>
        <taxon>Lactobacillales</taxon>
        <taxon>Carnobacteriaceae</taxon>
        <taxon>Desemzia</taxon>
    </lineage>
</organism>
<evidence type="ECO:0000256" key="2">
    <source>
        <dbReference type="ARBA" id="ARBA00010699"/>
    </source>
</evidence>
<dbReference type="EMBL" id="FOXW01000003">
    <property type="protein sequence ID" value="SFQ23583.1"/>
    <property type="molecule type" value="Genomic_DNA"/>
</dbReference>
<accession>A0A1I5WV11</accession>
<dbReference type="InterPro" id="IPR036477">
    <property type="entry name" value="Formyl_transf_N_sf"/>
</dbReference>
<evidence type="ECO:0000256" key="5">
    <source>
        <dbReference type="ARBA" id="ARBA00022679"/>
    </source>
</evidence>
<evidence type="ECO:0000313" key="12">
    <source>
        <dbReference type="Proteomes" id="UP000199136"/>
    </source>
</evidence>
<dbReference type="InterPro" id="IPR037022">
    <property type="entry name" value="Formyl_trans_C_sf"/>
</dbReference>
<dbReference type="InterPro" id="IPR044135">
    <property type="entry name" value="Met-tRNA-FMT_C"/>
</dbReference>
<feature type="domain" description="Formyl transferase N-terminal" evidence="9">
    <location>
        <begin position="1"/>
        <end position="179"/>
    </location>
</feature>
<dbReference type="EC" id="2.1.2.9" evidence="3 8"/>
<keyword evidence="6 8" id="KW-0648">Protein biosynthesis</keyword>
<dbReference type="PROSITE" id="PS00373">
    <property type="entry name" value="GART"/>
    <property type="match status" value="1"/>
</dbReference>
<protein>
    <recommendedName>
        <fullName evidence="4 8">Methionyl-tRNA formyltransferase</fullName>
        <ecNumber evidence="3 8">2.1.2.9</ecNumber>
    </recommendedName>
</protein>
<dbReference type="FunFam" id="3.40.50.170:FF:000004">
    <property type="entry name" value="Methionyl-tRNA formyltransferase"/>
    <property type="match status" value="1"/>
</dbReference>
<dbReference type="Gene3D" id="3.40.50.170">
    <property type="entry name" value="Formyl transferase, N-terminal domain"/>
    <property type="match status" value="1"/>
</dbReference>
<reference evidence="11 12" key="1">
    <citation type="submission" date="2016-10" db="EMBL/GenBank/DDBJ databases">
        <authorList>
            <person name="de Groot N.N."/>
        </authorList>
    </citation>
    <scope>NUCLEOTIDE SEQUENCE [LARGE SCALE GENOMIC DNA]</scope>
    <source>
        <strain evidence="11 12">DSM 20581</strain>
    </source>
</reference>
<feature type="domain" description="Formyl transferase C-terminal" evidence="10">
    <location>
        <begin position="203"/>
        <end position="300"/>
    </location>
</feature>
<dbReference type="CDD" id="cd08646">
    <property type="entry name" value="FMT_core_Met-tRNA-FMT_N"/>
    <property type="match status" value="1"/>
</dbReference>
<keyword evidence="5 8" id="KW-0808">Transferase</keyword>
<evidence type="ECO:0000256" key="6">
    <source>
        <dbReference type="ARBA" id="ARBA00022917"/>
    </source>
</evidence>
<evidence type="ECO:0000256" key="4">
    <source>
        <dbReference type="ARBA" id="ARBA00016014"/>
    </source>
</evidence>
<evidence type="ECO:0000259" key="9">
    <source>
        <dbReference type="Pfam" id="PF00551"/>
    </source>
</evidence>
<feature type="binding site" evidence="8">
    <location>
        <begin position="109"/>
        <end position="112"/>
    </location>
    <ligand>
        <name>(6S)-5,6,7,8-tetrahydrofolate</name>
        <dbReference type="ChEBI" id="CHEBI:57453"/>
    </ligand>
</feature>
<dbReference type="CDD" id="cd08704">
    <property type="entry name" value="Met_tRNA_FMT_C"/>
    <property type="match status" value="1"/>
</dbReference>
<dbReference type="HAMAP" id="MF_00182">
    <property type="entry name" value="Formyl_trans"/>
    <property type="match status" value="1"/>
</dbReference>
<dbReference type="Proteomes" id="UP000199136">
    <property type="component" value="Unassembled WGS sequence"/>
</dbReference>
<evidence type="ECO:0000313" key="11">
    <source>
        <dbReference type="EMBL" id="SFQ23583.1"/>
    </source>
</evidence>
<dbReference type="STRING" id="82801.SAMN04488506_1119"/>
<dbReference type="GO" id="GO:0005829">
    <property type="term" value="C:cytosol"/>
    <property type="evidence" value="ECO:0007669"/>
    <property type="project" value="TreeGrafter"/>
</dbReference>
<dbReference type="AlphaFoldDB" id="A0A1I5WV11"/>
<evidence type="ECO:0000256" key="3">
    <source>
        <dbReference type="ARBA" id="ARBA00012261"/>
    </source>
</evidence>
<evidence type="ECO:0000256" key="7">
    <source>
        <dbReference type="ARBA" id="ARBA00048558"/>
    </source>
</evidence>
<dbReference type="Pfam" id="PF00551">
    <property type="entry name" value="Formyl_trans_N"/>
    <property type="match status" value="1"/>
</dbReference>
<comment type="function">
    <text evidence="1 8">Attaches a formyl group to the free amino group of methionyl-tRNA(fMet). The formyl group appears to play a dual role in the initiator identity of N-formylmethionyl-tRNA by promoting its recognition by IF2 and preventing the misappropriation of this tRNA by the elongation apparatus.</text>
</comment>
<dbReference type="InterPro" id="IPR002376">
    <property type="entry name" value="Formyl_transf_N"/>
</dbReference>
<gene>
    <name evidence="8" type="primary">fmt</name>
    <name evidence="11" type="ORF">SAMN04488506_1119</name>
</gene>
<dbReference type="InterPro" id="IPR001555">
    <property type="entry name" value="GART_AS"/>
</dbReference>
<name>A0A1I5WV11_9LACT</name>
<dbReference type="OrthoDB" id="9802815at2"/>
<dbReference type="InterPro" id="IPR011034">
    <property type="entry name" value="Formyl_transferase-like_C_sf"/>
</dbReference>
<keyword evidence="12" id="KW-1185">Reference proteome</keyword>
<dbReference type="FunFam" id="3.40.50.12230:FF:000001">
    <property type="entry name" value="Methionyl-tRNA formyltransferase"/>
    <property type="match status" value="1"/>
</dbReference>
<dbReference type="PANTHER" id="PTHR11138:SF5">
    <property type="entry name" value="METHIONYL-TRNA FORMYLTRANSFERASE, MITOCHONDRIAL"/>
    <property type="match status" value="1"/>
</dbReference>
<dbReference type="InterPro" id="IPR005794">
    <property type="entry name" value="Fmt"/>
</dbReference>
<evidence type="ECO:0000256" key="8">
    <source>
        <dbReference type="HAMAP-Rule" id="MF_00182"/>
    </source>
</evidence>
<comment type="catalytic activity">
    <reaction evidence="7 8">
        <text>L-methionyl-tRNA(fMet) + (6R)-10-formyltetrahydrofolate = N-formyl-L-methionyl-tRNA(fMet) + (6S)-5,6,7,8-tetrahydrofolate + H(+)</text>
        <dbReference type="Rhea" id="RHEA:24380"/>
        <dbReference type="Rhea" id="RHEA-COMP:9952"/>
        <dbReference type="Rhea" id="RHEA-COMP:9953"/>
        <dbReference type="ChEBI" id="CHEBI:15378"/>
        <dbReference type="ChEBI" id="CHEBI:57453"/>
        <dbReference type="ChEBI" id="CHEBI:78530"/>
        <dbReference type="ChEBI" id="CHEBI:78844"/>
        <dbReference type="ChEBI" id="CHEBI:195366"/>
        <dbReference type="EC" id="2.1.2.9"/>
    </reaction>
</comment>
<proteinExistence type="inferred from homology"/>